<proteinExistence type="predicted"/>
<reference evidence="2" key="1">
    <citation type="journal article" date="2023" name="Plant J.">
        <title>The genome of the king protea, Protea cynaroides.</title>
        <authorList>
            <person name="Chang J."/>
            <person name="Duong T.A."/>
            <person name="Schoeman C."/>
            <person name="Ma X."/>
            <person name="Roodt D."/>
            <person name="Barker N."/>
            <person name="Li Z."/>
            <person name="Van de Peer Y."/>
            <person name="Mizrachi E."/>
        </authorList>
    </citation>
    <scope>NUCLEOTIDE SEQUENCE</scope>
    <source>
        <tissue evidence="2">Young leaves</tissue>
    </source>
</reference>
<dbReference type="InterPro" id="IPR023213">
    <property type="entry name" value="CAT-like_dom_sf"/>
</dbReference>
<protein>
    <recommendedName>
        <fullName evidence="4">Acetyltransferase</fullName>
    </recommendedName>
</protein>
<dbReference type="GO" id="GO:0016740">
    <property type="term" value="F:transferase activity"/>
    <property type="evidence" value="ECO:0007669"/>
    <property type="project" value="UniProtKB-KW"/>
</dbReference>
<dbReference type="OrthoDB" id="1862401at2759"/>
<evidence type="ECO:0008006" key="4">
    <source>
        <dbReference type="Google" id="ProtNLM"/>
    </source>
</evidence>
<evidence type="ECO:0000256" key="1">
    <source>
        <dbReference type="ARBA" id="ARBA00022679"/>
    </source>
</evidence>
<dbReference type="InterPro" id="IPR051283">
    <property type="entry name" value="Sec_Metabolite_Acyltrans"/>
</dbReference>
<keyword evidence="3" id="KW-1185">Reference proteome</keyword>
<evidence type="ECO:0000313" key="3">
    <source>
        <dbReference type="Proteomes" id="UP001141806"/>
    </source>
</evidence>
<gene>
    <name evidence="2" type="ORF">NE237_019061</name>
</gene>
<sequence>MASHPAVRHISRCSINPDYFSEESKQTFHLTPWDISMLSAHYIQKGLLFPKPPPATNDNGPSITIIDHLKDSLSRTLFHFLPLAGQLVTHKHEDPPSYSISISLDCKNTPGVEFIHAVADVTTSDILSPIDVPPIVQSFFPLDKAVNHDGHTLPLLAVQVTEILDGIFIACSLNHVVGDGVSYWNFFNSWAEICRTVQGKQDHISRPPILRRWFLDGHGPIINLPFSHHDEFIDRYQPPVVLRERFFHFSPQSVRMLKAKVNAECNTSTISSFQALSALVWRCVTRARRHLPNDRKTSFRFTIDNRSRLSPPLSSHYFGHCVQAGNASATIGELLNHGIGWAALLLHEAVKGHTDSKVRKWLEVWMKSPFIYQLEDFFDPCNVRMGGSCRFDMYGCDFGWGMAEAVRSGSGNKFDGKVFSYPGRQGGSVELEVCLLPESMSVLESDPEFMDAVSPSQIGD</sequence>
<evidence type="ECO:0000313" key="2">
    <source>
        <dbReference type="EMBL" id="KAJ4967212.1"/>
    </source>
</evidence>
<dbReference type="Pfam" id="PF02458">
    <property type="entry name" value="Transferase"/>
    <property type="match status" value="1"/>
</dbReference>
<accession>A0A9Q0QPK6</accession>
<dbReference type="Gene3D" id="3.30.559.10">
    <property type="entry name" value="Chloramphenicol acetyltransferase-like domain"/>
    <property type="match status" value="2"/>
</dbReference>
<dbReference type="PANTHER" id="PTHR31896">
    <property type="entry name" value="FAMILY REGULATORY PROTEIN, PUTATIVE (AFU_ORTHOLOGUE AFUA_3G14730)-RELATED"/>
    <property type="match status" value="1"/>
</dbReference>
<dbReference type="AlphaFoldDB" id="A0A9Q0QPK6"/>
<organism evidence="2 3">
    <name type="scientific">Protea cynaroides</name>
    <dbReference type="NCBI Taxonomy" id="273540"/>
    <lineage>
        <taxon>Eukaryota</taxon>
        <taxon>Viridiplantae</taxon>
        <taxon>Streptophyta</taxon>
        <taxon>Embryophyta</taxon>
        <taxon>Tracheophyta</taxon>
        <taxon>Spermatophyta</taxon>
        <taxon>Magnoliopsida</taxon>
        <taxon>Proteales</taxon>
        <taxon>Proteaceae</taxon>
        <taxon>Protea</taxon>
    </lineage>
</organism>
<dbReference type="PANTHER" id="PTHR31896:SF12">
    <property type="entry name" value="HXXXD-TYPE ACYL-TRANSFERASE FAMILY PROTEIN"/>
    <property type="match status" value="1"/>
</dbReference>
<keyword evidence="1" id="KW-0808">Transferase</keyword>
<dbReference type="EMBL" id="JAMYWD010000007">
    <property type="protein sequence ID" value="KAJ4967212.1"/>
    <property type="molecule type" value="Genomic_DNA"/>
</dbReference>
<name>A0A9Q0QPK6_9MAGN</name>
<dbReference type="Proteomes" id="UP001141806">
    <property type="component" value="Unassembled WGS sequence"/>
</dbReference>
<comment type="caution">
    <text evidence="2">The sequence shown here is derived from an EMBL/GenBank/DDBJ whole genome shotgun (WGS) entry which is preliminary data.</text>
</comment>